<organism evidence="2 3">
    <name type="scientific">Cylindrotheca closterium</name>
    <dbReference type="NCBI Taxonomy" id="2856"/>
    <lineage>
        <taxon>Eukaryota</taxon>
        <taxon>Sar</taxon>
        <taxon>Stramenopiles</taxon>
        <taxon>Ochrophyta</taxon>
        <taxon>Bacillariophyta</taxon>
        <taxon>Bacillariophyceae</taxon>
        <taxon>Bacillariophycidae</taxon>
        <taxon>Bacillariales</taxon>
        <taxon>Bacillariaceae</taxon>
        <taxon>Cylindrotheca</taxon>
    </lineage>
</organism>
<keyword evidence="3" id="KW-1185">Reference proteome</keyword>
<feature type="compositionally biased region" description="Low complexity" evidence="1">
    <location>
        <begin position="324"/>
        <end position="333"/>
    </location>
</feature>
<proteinExistence type="predicted"/>
<accession>A0AAD2FPT1</accession>
<protein>
    <submittedName>
        <fullName evidence="2">Uncharacterized protein</fullName>
    </submittedName>
</protein>
<dbReference type="Proteomes" id="UP001295423">
    <property type="component" value="Unassembled WGS sequence"/>
</dbReference>
<feature type="region of interest" description="Disordered" evidence="1">
    <location>
        <begin position="1"/>
        <end position="24"/>
    </location>
</feature>
<evidence type="ECO:0000256" key="1">
    <source>
        <dbReference type="SAM" id="MobiDB-lite"/>
    </source>
</evidence>
<feature type="compositionally biased region" description="Polar residues" evidence="1">
    <location>
        <begin position="91"/>
        <end position="127"/>
    </location>
</feature>
<comment type="caution">
    <text evidence="2">The sequence shown here is derived from an EMBL/GenBank/DDBJ whole genome shotgun (WGS) entry which is preliminary data.</text>
</comment>
<reference evidence="2" key="1">
    <citation type="submission" date="2023-08" db="EMBL/GenBank/DDBJ databases">
        <authorList>
            <person name="Audoor S."/>
            <person name="Bilcke G."/>
        </authorList>
    </citation>
    <scope>NUCLEOTIDE SEQUENCE</scope>
</reference>
<dbReference type="EMBL" id="CAKOGP040001758">
    <property type="protein sequence ID" value="CAJ1948901.1"/>
    <property type="molecule type" value="Genomic_DNA"/>
</dbReference>
<evidence type="ECO:0000313" key="3">
    <source>
        <dbReference type="Proteomes" id="UP001295423"/>
    </source>
</evidence>
<feature type="region of interest" description="Disordered" evidence="1">
    <location>
        <begin position="324"/>
        <end position="347"/>
    </location>
</feature>
<feature type="region of interest" description="Disordered" evidence="1">
    <location>
        <begin position="90"/>
        <end position="134"/>
    </location>
</feature>
<feature type="compositionally biased region" description="Polar residues" evidence="1">
    <location>
        <begin position="1"/>
        <end position="12"/>
    </location>
</feature>
<sequence>MTLDQPSNNMSGSRKRRYQDRREFRASRSSFSSVNSWLLTPLHCFAILLLHTGGAMANVQVVALSYQHSPRTSASPAFIIPSHPLVPPVRNTATSSSTPKKQKTVTTSQRAAKSTTASIQNNKSGTNKNEHKSSVTFVGDSTTTLELDAPMELVQEFLQSDSSNVYLLGTDDIQCHDDHDESQQLLYECKQPIIEFMGLQLQPTFRHKLYRQPNQVTASIEEGSKAEIVTHSRHPAKRVISSLVHDATFVGESVVTVHPQEAQDHATQKCKLSINLSLSLQIPMPRFIPIPPGFNALGGAIVRRAGRLRTQQLLERLKAAYYQHQQEQQQEQQGRNPAPTITNPSVPSFEDNFRRILAMA</sequence>
<name>A0AAD2FPT1_9STRA</name>
<dbReference type="AlphaFoldDB" id="A0AAD2FPT1"/>
<gene>
    <name evidence="2" type="ORF">CYCCA115_LOCUS11826</name>
</gene>
<evidence type="ECO:0000313" key="2">
    <source>
        <dbReference type="EMBL" id="CAJ1948901.1"/>
    </source>
</evidence>